<protein>
    <submittedName>
        <fullName evidence="1">Uncharacterized protein</fullName>
    </submittedName>
</protein>
<sequence length="126" mass="13295">MIDLSALAPVVLQTPALALAPAQRTRRPPSTKALLTCSLGLEERAGEEMLLIPAGPCTLERNQRRMLLRWVDDAGPGVASVSTSLMRCLLARGVLKQDPPKRANTGGRMPAIHAARAASTFGAVSA</sequence>
<comment type="caution">
    <text evidence="1">The sequence shown here is derived from an EMBL/GenBank/DDBJ whole genome shotgun (WGS) entry which is preliminary data.</text>
</comment>
<dbReference type="Proteomes" id="UP001500279">
    <property type="component" value="Unassembled WGS sequence"/>
</dbReference>
<proteinExistence type="predicted"/>
<reference evidence="2" key="1">
    <citation type="journal article" date="2019" name="Int. J. Syst. Evol. Microbiol.">
        <title>The Global Catalogue of Microorganisms (GCM) 10K type strain sequencing project: providing services to taxonomists for standard genome sequencing and annotation.</title>
        <authorList>
            <consortium name="The Broad Institute Genomics Platform"/>
            <consortium name="The Broad Institute Genome Sequencing Center for Infectious Disease"/>
            <person name="Wu L."/>
            <person name="Ma J."/>
        </authorList>
    </citation>
    <scope>NUCLEOTIDE SEQUENCE [LARGE SCALE GENOMIC DNA]</scope>
    <source>
        <strain evidence="2">JCM 15503</strain>
    </source>
</reference>
<dbReference type="EMBL" id="BAAAEW010000047">
    <property type="protein sequence ID" value="GAA0769279.1"/>
    <property type="molecule type" value="Genomic_DNA"/>
</dbReference>
<name>A0ABP3VXG7_9BURK</name>
<gene>
    <name evidence="1" type="ORF">GCM10009107_59970</name>
</gene>
<keyword evidence="2" id="KW-1185">Reference proteome</keyword>
<dbReference type="RefSeq" id="WP_141289755.1">
    <property type="nucleotide sequence ID" value="NZ_BAAAEW010000047.1"/>
</dbReference>
<organism evidence="1 2">
    <name type="scientific">Ideonella azotifigens</name>
    <dbReference type="NCBI Taxonomy" id="513160"/>
    <lineage>
        <taxon>Bacteria</taxon>
        <taxon>Pseudomonadati</taxon>
        <taxon>Pseudomonadota</taxon>
        <taxon>Betaproteobacteria</taxon>
        <taxon>Burkholderiales</taxon>
        <taxon>Sphaerotilaceae</taxon>
        <taxon>Ideonella</taxon>
    </lineage>
</organism>
<evidence type="ECO:0000313" key="1">
    <source>
        <dbReference type="EMBL" id="GAA0769279.1"/>
    </source>
</evidence>
<accession>A0ABP3VXG7</accession>
<evidence type="ECO:0000313" key="2">
    <source>
        <dbReference type="Proteomes" id="UP001500279"/>
    </source>
</evidence>